<dbReference type="SUPFAM" id="SSF143975">
    <property type="entry name" value="IlvD/EDD N-terminal domain-like"/>
    <property type="match status" value="1"/>
</dbReference>
<comment type="similarity">
    <text evidence="2">Belongs to the IlvD/Edd family.</text>
</comment>
<comment type="cofactor">
    <cofactor evidence="1">
        <name>Mg(2+)</name>
        <dbReference type="ChEBI" id="CHEBI:18420"/>
    </cofactor>
</comment>
<keyword evidence="10" id="KW-0100">Branched-chain amino acid biosynthesis</keyword>
<dbReference type="InterPro" id="IPR004404">
    <property type="entry name" value="DihydroxyA_deHydtase"/>
</dbReference>
<keyword evidence="6" id="KW-0460">Magnesium</keyword>
<name>A0A9N9NGF5_9GLOM</name>
<evidence type="ECO:0000256" key="1">
    <source>
        <dbReference type="ARBA" id="ARBA00001946"/>
    </source>
</evidence>
<dbReference type="GO" id="GO:0051537">
    <property type="term" value="F:2 iron, 2 sulfur cluster binding"/>
    <property type="evidence" value="ECO:0007669"/>
    <property type="project" value="UniProtKB-KW"/>
</dbReference>
<evidence type="ECO:0000256" key="14">
    <source>
        <dbReference type="ARBA" id="ARBA00029490"/>
    </source>
</evidence>
<organism evidence="19 20">
    <name type="scientific">Acaulospora morrowiae</name>
    <dbReference type="NCBI Taxonomy" id="94023"/>
    <lineage>
        <taxon>Eukaryota</taxon>
        <taxon>Fungi</taxon>
        <taxon>Fungi incertae sedis</taxon>
        <taxon>Mucoromycota</taxon>
        <taxon>Glomeromycotina</taxon>
        <taxon>Glomeromycetes</taxon>
        <taxon>Diversisporales</taxon>
        <taxon>Acaulosporaceae</taxon>
        <taxon>Acaulospora</taxon>
    </lineage>
</organism>
<evidence type="ECO:0000256" key="13">
    <source>
        <dbReference type="ARBA" id="ARBA00029437"/>
    </source>
</evidence>
<keyword evidence="5" id="KW-0479">Metal-binding</keyword>
<evidence type="ECO:0000313" key="19">
    <source>
        <dbReference type="EMBL" id="CAG8731145.1"/>
    </source>
</evidence>
<evidence type="ECO:0000256" key="15">
    <source>
        <dbReference type="ARBA" id="ARBA00034078"/>
    </source>
</evidence>
<dbReference type="EC" id="4.2.1.9" evidence="14"/>
<keyword evidence="8" id="KW-0411">Iron-sulfur</keyword>
<feature type="non-terminal residue" evidence="19">
    <location>
        <position position="1"/>
    </location>
</feature>
<gene>
    <name evidence="19" type="ORF">AMORRO_LOCUS14026</name>
</gene>
<dbReference type="Gene3D" id="3.50.30.80">
    <property type="entry name" value="IlvD/EDD C-terminal domain-like"/>
    <property type="match status" value="1"/>
</dbReference>
<keyword evidence="9" id="KW-0456">Lyase</keyword>
<evidence type="ECO:0000256" key="16">
    <source>
        <dbReference type="ARBA" id="ARBA00052865"/>
    </source>
</evidence>
<dbReference type="NCBIfam" id="TIGR00110">
    <property type="entry name" value="ilvD"/>
    <property type="match status" value="1"/>
</dbReference>
<dbReference type="GO" id="GO:0004160">
    <property type="term" value="F:dihydroxy-acid dehydratase activity"/>
    <property type="evidence" value="ECO:0007669"/>
    <property type="project" value="UniProtKB-EC"/>
</dbReference>
<feature type="domain" description="Dihydroxy-acid/6-phosphogluconate dehydratase C-terminal" evidence="18">
    <location>
        <begin position="260"/>
        <end position="449"/>
    </location>
</feature>
<evidence type="ECO:0000256" key="7">
    <source>
        <dbReference type="ARBA" id="ARBA00023004"/>
    </source>
</evidence>
<dbReference type="EMBL" id="CAJVPV010026279">
    <property type="protein sequence ID" value="CAG8731145.1"/>
    <property type="molecule type" value="Genomic_DNA"/>
</dbReference>
<dbReference type="SUPFAM" id="SSF52016">
    <property type="entry name" value="LeuD/IlvD-like"/>
    <property type="match status" value="1"/>
</dbReference>
<comment type="catalytic activity">
    <reaction evidence="11">
        <text>(2R)-2,3-dihydroxy-3-methylbutanoate = 3-methyl-2-oxobutanoate + H2O</text>
        <dbReference type="Rhea" id="RHEA:24809"/>
        <dbReference type="ChEBI" id="CHEBI:11851"/>
        <dbReference type="ChEBI" id="CHEBI:15377"/>
        <dbReference type="ChEBI" id="CHEBI:49072"/>
        <dbReference type="EC" id="4.2.1.9"/>
    </reaction>
    <physiologicalReaction direction="left-to-right" evidence="11">
        <dbReference type="Rhea" id="RHEA:24810"/>
    </physiologicalReaction>
</comment>
<evidence type="ECO:0000256" key="6">
    <source>
        <dbReference type="ARBA" id="ARBA00022842"/>
    </source>
</evidence>
<evidence type="ECO:0000256" key="2">
    <source>
        <dbReference type="ARBA" id="ARBA00006486"/>
    </source>
</evidence>
<comment type="catalytic activity">
    <reaction evidence="16">
        <text>(2R,3R)-2,3-dihydroxy-3-methylpentanoate = (S)-3-methyl-2-oxopentanoate + H2O</text>
        <dbReference type="Rhea" id="RHEA:27694"/>
        <dbReference type="ChEBI" id="CHEBI:15377"/>
        <dbReference type="ChEBI" id="CHEBI:35146"/>
        <dbReference type="ChEBI" id="CHEBI:49258"/>
        <dbReference type="EC" id="4.2.1.9"/>
    </reaction>
    <physiologicalReaction direction="left-to-right" evidence="16">
        <dbReference type="Rhea" id="RHEA:27695"/>
    </physiologicalReaction>
</comment>
<proteinExistence type="inferred from homology"/>
<dbReference type="NCBIfam" id="NF002068">
    <property type="entry name" value="PRK00911.1"/>
    <property type="match status" value="1"/>
</dbReference>
<accession>A0A9N9NGF5</accession>
<evidence type="ECO:0000256" key="10">
    <source>
        <dbReference type="ARBA" id="ARBA00023304"/>
    </source>
</evidence>
<dbReference type="Pfam" id="PF24877">
    <property type="entry name" value="ILV_EDD_C"/>
    <property type="match status" value="1"/>
</dbReference>
<dbReference type="InterPro" id="IPR042096">
    <property type="entry name" value="Dihydro-acid_dehy_C"/>
</dbReference>
<dbReference type="OrthoDB" id="3851628at2759"/>
<evidence type="ECO:0000256" key="8">
    <source>
        <dbReference type="ARBA" id="ARBA00023014"/>
    </source>
</evidence>
<dbReference type="GO" id="GO:0008652">
    <property type="term" value="P:amino acid biosynthetic process"/>
    <property type="evidence" value="ECO:0007669"/>
    <property type="project" value="UniProtKB-KW"/>
</dbReference>
<evidence type="ECO:0000256" key="4">
    <source>
        <dbReference type="ARBA" id="ARBA00022714"/>
    </source>
</evidence>
<dbReference type="GO" id="GO:0046872">
    <property type="term" value="F:metal ion binding"/>
    <property type="evidence" value="ECO:0007669"/>
    <property type="project" value="UniProtKB-KW"/>
</dbReference>
<evidence type="ECO:0000259" key="17">
    <source>
        <dbReference type="Pfam" id="PF00920"/>
    </source>
</evidence>
<evidence type="ECO:0000256" key="3">
    <source>
        <dbReference type="ARBA" id="ARBA00022605"/>
    </source>
</evidence>
<dbReference type="PROSITE" id="PS00887">
    <property type="entry name" value="ILVD_EDD_2"/>
    <property type="match status" value="1"/>
</dbReference>
<comment type="caution">
    <text evidence="19">The sequence shown here is derived from an EMBL/GenBank/DDBJ whole genome shotgun (WGS) entry which is preliminary data.</text>
</comment>
<keyword evidence="3" id="KW-0028">Amino-acid biosynthesis</keyword>
<comment type="pathway">
    <text evidence="13">Amino-acid biosynthesis; L-isoleucine biosynthesis; L-isoleucine from 2-oxobutanoate: step 3/4.</text>
</comment>
<evidence type="ECO:0000256" key="11">
    <source>
        <dbReference type="ARBA" id="ARBA00029304"/>
    </source>
</evidence>
<keyword evidence="4" id="KW-0001">2Fe-2S</keyword>
<dbReference type="InterPro" id="IPR020558">
    <property type="entry name" value="DiOHA_6PGluconate_deHydtase_CS"/>
</dbReference>
<comment type="pathway">
    <text evidence="12">Amino-acid biosynthesis; L-valine biosynthesis; L-valine from pyruvate: step 3/4.</text>
</comment>
<dbReference type="Proteomes" id="UP000789342">
    <property type="component" value="Unassembled WGS sequence"/>
</dbReference>
<dbReference type="FunFam" id="3.50.30.80:FF:000001">
    <property type="entry name" value="Dihydroxy-acid dehydratase"/>
    <property type="match status" value="1"/>
</dbReference>
<evidence type="ECO:0000256" key="12">
    <source>
        <dbReference type="ARBA" id="ARBA00029436"/>
    </source>
</evidence>
<dbReference type="InterPro" id="IPR000581">
    <property type="entry name" value="ILV_EDD_N"/>
</dbReference>
<sequence length="453" mass="48234">VMGGQWYDANISLPGCDKNMPGCLIAMGRVNRPSLMVYGGTIRAGKSHCGQGPLDVISAFQSYGSYVAGSINEEQRLDIIRHACPGAGACGGMYTANTMASAIEVMGMTLPYSSSTPAEDPAKLEECLNAGHAIRNLLEKDIKPSDIMTRKAFENAMVVTMILGGSTNAVLHLIAIAKSVGISLSLDDFQKVSDRIPFLANLKPSGKYVMEDLHNIGGIPAILKYLLENDLIHGDTLTVTGKSLAENLESVPAISFESQDIILPLSKPIKPTGHIQILRGNLAPEGSVAKITGKEGLMFSGIAKVFDGEQDMLKAFERGEITKGQVIIIRYEGPKGGPGMPEMLTPTSAIMGAGLGQDVALLTDGRFSGGSHGFIIGHVTPEAQVGGPIALVRDGDKIVIDAEKKSINVEISDDELSKRREEWSAPPYKATKGTLYKYIKNVKTATEGCVTDE</sequence>
<dbReference type="InterPro" id="IPR056740">
    <property type="entry name" value="ILV_EDD_C"/>
</dbReference>
<comment type="cofactor">
    <cofactor evidence="15">
        <name>[2Fe-2S] cluster</name>
        <dbReference type="ChEBI" id="CHEBI:190135"/>
    </cofactor>
</comment>
<dbReference type="PANTHER" id="PTHR21000:SF5">
    <property type="entry name" value="DIHYDROXY-ACID DEHYDRATASE, MITOCHONDRIAL"/>
    <property type="match status" value="1"/>
</dbReference>
<evidence type="ECO:0000256" key="9">
    <source>
        <dbReference type="ARBA" id="ARBA00023239"/>
    </source>
</evidence>
<feature type="domain" description="Dihydroxy-acid/6-phosphogluconate dehydratase N-terminal" evidence="17">
    <location>
        <begin position="2"/>
        <end position="247"/>
    </location>
</feature>
<dbReference type="InterPro" id="IPR037237">
    <property type="entry name" value="IlvD/EDD_N"/>
</dbReference>
<dbReference type="GO" id="GO:0009082">
    <property type="term" value="P:branched-chain amino acid biosynthetic process"/>
    <property type="evidence" value="ECO:0007669"/>
    <property type="project" value="UniProtKB-KW"/>
</dbReference>
<dbReference type="Pfam" id="PF00920">
    <property type="entry name" value="ILVD_EDD_N"/>
    <property type="match status" value="1"/>
</dbReference>
<evidence type="ECO:0000259" key="18">
    <source>
        <dbReference type="Pfam" id="PF24877"/>
    </source>
</evidence>
<keyword evidence="20" id="KW-1185">Reference proteome</keyword>
<protein>
    <recommendedName>
        <fullName evidence="14">dihydroxy-acid dehydratase</fullName>
        <ecNumber evidence="14">4.2.1.9</ecNumber>
    </recommendedName>
</protein>
<dbReference type="InterPro" id="IPR050165">
    <property type="entry name" value="DHAD_IlvD/Edd"/>
</dbReference>
<reference evidence="19" key="1">
    <citation type="submission" date="2021-06" db="EMBL/GenBank/DDBJ databases">
        <authorList>
            <person name="Kallberg Y."/>
            <person name="Tangrot J."/>
            <person name="Rosling A."/>
        </authorList>
    </citation>
    <scope>NUCLEOTIDE SEQUENCE</scope>
    <source>
        <strain evidence="19">CL551</strain>
    </source>
</reference>
<evidence type="ECO:0000313" key="20">
    <source>
        <dbReference type="Proteomes" id="UP000789342"/>
    </source>
</evidence>
<evidence type="ECO:0000256" key="5">
    <source>
        <dbReference type="ARBA" id="ARBA00022723"/>
    </source>
</evidence>
<dbReference type="AlphaFoldDB" id="A0A9N9NGF5"/>
<dbReference type="PROSITE" id="PS00886">
    <property type="entry name" value="ILVD_EDD_1"/>
    <property type="match status" value="1"/>
</dbReference>
<dbReference type="PANTHER" id="PTHR21000">
    <property type="entry name" value="DIHYDROXY-ACID DEHYDRATASE DAD"/>
    <property type="match status" value="1"/>
</dbReference>
<keyword evidence="7" id="KW-0408">Iron</keyword>